<dbReference type="OrthoDB" id="435038at2759"/>
<dbReference type="Gene3D" id="1.10.1040.10">
    <property type="entry name" value="N-(1-d-carboxylethyl)-l-norvaline Dehydrogenase, domain 2"/>
    <property type="match status" value="1"/>
</dbReference>
<dbReference type="Pfam" id="PF14833">
    <property type="entry name" value="NAD_binding_11"/>
    <property type="match status" value="1"/>
</dbReference>
<dbReference type="SUPFAM" id="SSF51735">
    <property type="entry name" value="NAD(P)-binding Rossmann-fold domains"/>
    <property type="match status" value="1"/>
</dbReference>
<keyword evidence="8" id="KW-1185">Reference proteome</keyword>
<dbReference type="GO" id="GO:0016491">
    <property type="term" value="F:oxidoreductase activity"/>
    <property type="evidence" value="ECO:0007669"/>
    <property type="project" value="UniProtKB-KW"/>
</dbReference>
<feature type="domain" description="6-phosphogluconate dehydrogenase NADP-binding" evidence="5">
    <location>
        <begin position="5"/>
        <end position="155"/>
    </location>
</feature>
<dbReference type="RefSeq" id="XP_025395163.1">
    <property type="nucleotide sequence ID" value="XM_025547427.1"/>
</dbReference>
<feature type="domain" description="3-hydroxyisobutyrate dehydrogenase-like NAD-binding" evidence="6">
    <location>
        <begin position="171"/>
        <end position="290"/>
    </location>
</feature>
<dbReference type="PIRSF" id="PIRSF000103">
    <property type="entry name" value="HIBADH"/>
    <property type="match status" value="1"/>
</dbReference>
<dbReference type="InterPro" id="IPR051265">
    <property type="entry name" value="HIBADH-related_NP60_sf"/>
</dbReference>
<dbReference type="Pfam" id="PF03446">
    <property type="entry name" value="NAD_binding_2"/>
    <property type="match status" value="1"/>
</dbReference>
<dbReference type="InterPro" id="IPR008927">
    <property type="entry name" value="6-PGluconate_DH-like_C_sf"/>
</dbReference>
<dbReference type="InterPro" id="IPR006115">
    <property type="entry name" value="6PGDH_NADP-bd"/>
</dbReference>
<dbReference type="VEuPathDB" id="FungiDB:BO70DRAFT_417721"/>
<evidence type="ECO:0000256" key="4">
    <source>
        <dbReference type="PIRSR" id="PIRSR000103-1"/>
    </source>
</evidence>
<dbReference type="PANTHER" id="PTHR43580:SF3">
    <property type="entry name" value="6-PHOSPHOGLUCONATE DEHYDROGENASE FAMILY PROTEIN (AFU_ORTHOLOGUE AFUA_2G11600)"/>
    <property type="match status" value="1"/>
</dbReference>
<comment type="similarity">
    <text evidence="1">Belongs to the HIBADH-related family. NP60 subfamily.</text>
</comment>
<dbReference type="STRING" id="1448321.A0A317V537"/>
<evidence type="ECO:0000256" key="1">
    <source>
        <dbReference type="ARBA" id="ARBA00007598"/>
    </source>
</evidence>
<dbReference type="InterPro" id="IPR013328">
    <property type="entry name" value="6PGD_dom2"/>
</dbReference>
<dbReference type="InterPro" id="IPR015815">
    <property type="entry name" value="HIBADH-related"/>
</dbReference>
<organism evidence="7 8">
    <name type="scientific">Aspergillus heteromorphus CBS 117.55</name>
    <dbReference type="NCBI Taxonomy" id="1448321"/>
    <lineage>
        <taxon>Eukaryota</taxon>
        <taxon>Fungi</taxon>
        <taxon>Dikarya</taxon>
        <taxon>Ascomycota</taxon>
        <taxon>Pezizomycotina</taxon>
        <taxon>Eurotiomycetes</taxon>
        <taxon>Eurotiomycetidae</taxon>
        <taxon>Eurotiales</taxon>
        <taxon>Aspergillaceae</taxon>
        <taxon>Aspergillus</taxon>
        <taxon>Aspergillus subgen. Circumdati</taxon>
    </lineage>
</organism>
<evidence type="ECO:0000256" key="3">
    <source>
        <dbReference type="ARBA" id="ARBA00023027"/>
    </source>
</evidence>
<evidence type="ECO:0000313" key="8">
    <source>
        <dbReference type="Proteomes" id="UP000247233"/>
    </source>
</evidence>
<keyword evidence="3" id="KW-0520">NAD</keyword>
<protein>
    <submittedName>
        <fullName evidence="7">6-phosphogluconate dehydrogenase-like protein</fullName>
    </submittedName>
</protein>
<dbReference type="InterPro" id="IPR029154">
    <property type="entry name" value="HIBADH-like_NADP-bd"/>
</dbReference>
<evidence type="ECO:0000256" key="2">
    <source>
        <dbReference type="ARBA" id="ARBA00023002"/>
    </source>
</evidence>
<dbReference type="PANTHER" id="PTHR43580">
    <property type="entry name" value="OXIDOREDUCTASE GLYR1-RELATED"/>
    <property type="match status" value="1"/>
</dbReference>
<name>A0A317V537_9EURO</name>
<keyword evidence="2" id="KW-0560">Oxidoreductase</keyword>
<evidence type="ECO:0000259" key="5">
    <source>
        <dbReference type="Pfam" id="PF03446"/>
    </source>
</evidence>
<accession>A0A317V537</accession>
<evidence type="ECO:0000259" key="6">
    <source>
        <dbReference type="Pfam" id="PF14833"/>
    </source>
</evidence>
<gene>
    <name evidence="7" type="ORF">BO70DRAFT_417721</name>
</gene>
<proteinExistence type="inferred from homology"/>
<dbReference type="GeneID" id="37069664"/>
<dbReference type="Gene3D" id="3.40.50.720">
    <property type="entry name" value="NAD(P)-binding Rossmann-like Domain"/>
    <property type="match status" value="1"/>
</dbReference>
<evidence type="ECO:0000313" key="7">
    <source>
        <dbReference type="EMBL" id="PWY67952.1"/>
    </source>
</evidence>
<sequence>MSPRLAFIGLGRMGLGISENILHHGDIDKPLVLYNRTMEKALDHSRRLGDCQVAESIPAAVSAADIVWLCLQDQEAVEEAFDQILTTDLHGKLFVDSSTTTPDTANSIARRVCDAGGEFVAAPVMGGPPMALTRSLICIASGPAGSVDRVRPYLNGVMCRKVVDLSGEDPGRGLLLKLMGNFLIMATMETVAEAHVFAEKSGIGIDNMNRLMSAVFPDPPHALYSRQMLTGEYHSGTPLVEVSKALTLMDEVLDLAHQCGASIKIYETAREHMQAAQELGGPNTDIAGVYGAVRVESGLPFWNTPE</sequence>
<comment type="caution">
    <text evidence="7">The sequence shown here is derived from an EMBL/GenBank/DDBJ whole genome shotgun (WGS) entry which is preliminary data.</text>
</comment>
<dbReference type="GO" id="GO:0050661">
    <property type="term" value="F:NADP binding"/>
    <property type="evidence" value="ECO:0007669"/>
    <property type="project" value="InterPro"/>
</dbReference>
<dbReference type="GO" id="GO:0051287">
    <property type="term" value="F:NAD binding"/>
    <property type="evidence" value="ECO:0007669"/>
    <property type="project" value="InterPro"/>
</dbReference>
<dbReference type="AlphaFoldDB" id="A0A317V537"/>
<dbReference type="InterPro" id="IPR036291">
    <property type="entry name" value="NAD(P)-bd_dom_sf"/>
</dbReference>
<feature type="active site" evidence="4">
    <location>
        <position position="177"/>
    </location>
</feature>
<dbReference type="EMBL" id="MSFL01000039">
    <property type="protein sequence ID" value="PWY67952.1"/>
    <property type="molecule type" value="Genomic_DNA"/>
</dbReference>
<dbReference type="SUPFAM" id="SSF48179">
    <property type="entry name" value="6-phosphogluconate dehydrogenase C-terminal domain-like"/>
    <property type="match status" value="1"/>
</dbReference>
<dbReference type="Proteomes" id="UP000247233">
    <property type="component" value="Unassembled WGS sequence"/>
</dbReference>
<reference evidence="7 8" key="1">
    <citation type="submission" date="2016-12" db="EMBL/GenBank/DDBJ databases">
        <title>The genomes of Aspergillus section Nigri reveals drivers in fungal speciation.</title>
        <authorList>
            <consortium name="DOE Joint Genome Institute"/>
            <person name="Vesth T.C."/>
            <person name="Nybo J."/>
            <person name="Theobald S."/>
            <person name="Brandl J."/>
            <person name="Frisvad J.C."/>
            <person name="Nielsen K.F."/>
            <person name="Lyhne E.K."/>
            <person name="Kogle M.E."/>
            <person name="Kuo A."/>
            <person name="Riley R."/>
            <person name="Clum A."/>
            <person name="Nolan M."/>
            <person name="Lipzen A."/>
            <person name="Salamov A."/>
            <person name="Henrissat B."/>
            <person name="Wiebenga A."/>
            <person name="De Vries R.P."/>
            <person name="Grigoriev I.V."/>
            <person name="Mortensen U.H."/>
            <person name="Andersen M.R."/>
            <person name="Baker S.E."/>
        </authorList>
    </citation>
    <scope>NUCLEOTIDE SEQUENCE [LARGE SCALE GENOMIC DNA]</scope>
    <source>
        <strain evidence="7 8">CBS 117.55</strain>
    </source>
</reference>